<dbReference type="Pfam" id="PF26227">
    <property type="entry name" value="DUF8053"/>
    <property type="match status" value="1"/>
</dbReference>
<protein>
    <recommendedName>
        <fullName evidence="1">DUF8053 domain-containing protein</fullName>
    </recommendedName>
</protein>
<dbReference type="EMBL" id="JBHSWX010000012">
    <property type="protein sequence ID" value="MFC6785406.1"/>
    <property type="molecule type" value="Genomic_DNA"/>
</dbReference>
<feature type="domain" description="DUF8053" evidence="1">
    <location>
        <begin position="1"/>
        <end position="55"/>
    </location>
</feature>
<evidence type="ECO:0000313" key="3">
    <source>
        <dbReference type="Proteomes" id="UP001596443"/>
    </source>
</evidence>
<gene>
    <name evidence="2" type="ORF">ACFQFD_05285</name>
</gene>
<evidence type="ECO:0000259" key="1">
    <source>
        <dbReference type="Pfam" id="PF26227"/>
    </source>
</evidence>
<dbReference type="GeneID" id="81208437"/>
<dbReference type="AlphaFoldDB" id="A0ABD5T7X4"/>
<dbReference type="InterPro" id="IPR058366">
    <property type="entry name" value="DUF8053"/>
</dbReference>
<organism evidence="2 3">
    <name type="scientific">Halobaculum halobium</name>
    <dbReference type="NCBI Taxonomy" id="3032281"/>
    <lineage>
        <taxon>Archaea</taxon>
        <taxon>Methanobacteriati</taxon>
        <taxon>Methanobacteriota</taxon>
        <taxon>Stenosarchaea group</taxon>
        <taxon>Halobacteria</taxon>
        <taxon>Halobacteriales</taxon>
        <taxon>Haloferacaceae</taxon>
        <taxon>Halobaculum</taxon>
    </lineage>
</organism>
<name>A0ABD5T7X4_9EURY</name>
<comment type="caution">
    <text evidence="2">The sequence shown here is derived from an EMBL/GenBank/DDBJ whole genome shotgun (WGS) entry which is preliminary data.</text>
</comment>
<accession>A0ABD5T7X4</accession>
<keyword evidence="3" id="KW-1185">Reference proteome</keyword>
<sequence>MRQLRKRGKSGVVTLPKCGLERDGVLNEDGAIPGEQNVVVDRLGRRVYLVRLVDDAQVPDPLETEVVERLAAQRLMEQDAFGQPRTAD</sequence>
<reference evidence="2 3" key="1">
    <citation type="journal article" date="2019" name="Int. J. Syst. Evol. Microbiol.">
        <title>The Global Catalogue of Microorganisms (GCM) 10K type strain sequencing project: providing services to taxonomists for standard genome sequencing and annotation.</title>
        <authorList>
            <consortium name="The Broad Institute Genomics Platform"/>
            <consortium name="The Broad Institute Genome Sequencing Center for Infectious Disease"/>
            <person name="Wu L."/>
            <person name="Ma J."/>
        </authorList>
    </citation>
    <scope>NUCLEOTIDE SEQUENCE [LARGE SCALE GENOMIC DNA]</scope>
    <source>
        <strain evidence="2 3">SYNS20</strain>
    </source>
</reference>
<dbReference type="Proteomes" id="UP001596443">
    <property type="component" value="Unassembled WGS sequence"/>
</dbReference>
<proteinExistence type="predicted"/>
<dbReference type="RefSeq" id="WP_284062263.1">
    <property type="nucleotide sequence ID" value="NZ_CP126158.1"/>
</dbReference>
<evidence type="ECO:0000313" key="2">
    <source>
        <dbReference type="EMBL" id="MFC6785406.1"/>
    </source>
</evidence>